<proteinExistence type="predicted"/>
<evidence type="ECO:0000313" key="2">
    <source>
        <dbReference type="EMBL" id="KAF6034258.1"/>
    </source>
</evidence>
<name>A0A7J7K9H3_BUGNE</name>
<feature type="region of interest" description="Disordered" evidence="1">
    <location>
        <begin position="38"/>
        <end position="89"/>
    </location>
</feature>
<dbReference type="EMBL" id="VXIV02001119">
    <property type="protein sequence ID" value="KAF6034258.1"/>
    <property type="molecule type" value="Genomic_DNA"/>
</dbReference>
<dbReference type="Proteomes" id="UP000593567">
    <property type="component" value="Unassembled WGS sequence"/>
</dbReference>
<evidence type="ECO:0000256" key="1">
    <source>
        <dbReference type="SAM" id="MobiDB-lite"/>
    </source>
</evidence>
<gene>
    <name evidence="2" type="ORF">EB796_007439</name>
</gene>
<protein>
    <submittedName>
        <fullName evidence="2">Uncharacterized protein</fullName>
    </submittedName>
</protein>
<reference evidence="2" key="1">
    <citation type="submission" date="2020-06" db="EMBL/GenBank/DDBJ databases">
        <title>Draft genome of Bugula neritina, a colonial animal packing powerful symbionts and potential medicines.</title>
        <authorList>
            <person name="Rayko M."/>
        </authorList>
    </citation>
    <scope>NUCLEOTIDE SEQUENCE [LARGE SCALE GENOMIC DNA]</scope>
    <source>
        <strain evidence="2">Kwan_BN1</strain>
    </source>
</reference>
<dbReference type="AlphaFoldDB" id="A0A7J7K9H3"/>
<comment type="caution">
    <text evidence="2">The sequence shown here is derived from an EMBL/GenBank/DDBJ whole genome shotgun (WGS) entry which is preliminary data.</text>
</comment>
<evidence type="ECO:0000313" key="3">
    <source>
        <dbReference type="Proteomes" id="UP000593567"/>
    </source>
</evidence>
<keyword evidence="3" id="KW-1185">Reference proteome</keyword>
<accession>A0A7J7K9H3</accession>
<sequence>MTVTQHSWLSLPSSDGGRPVLSAHILHLFSCFTAKEAEEETTSTELASGDSAVDPPIDDTGAGGKDGDTGSENSQPSDFEVIQDSEITS</sequence>
<organism evidence="2 3">
    <name type="scientific">Bugula neritina</name>
    <name type="common">Brown bryozoan</name>
    <name type="synonym">Sertularia neritina</name>
    <dbReference type="NCBI Taxonomy" id="10212"/>
    <lineage>
        <taxon>Eukaryota</taxon>
        <taxon>Metazoa</taxon>
        <taxon>Spiralia</taxon>
        <taxon>Lophotrochozoa</taxon>
        <taxon>Bryozoa</taxon>
        <taxon>Gymnolaemata</taxon>
        <taxon>Cheilostomatida</taxon>
        <taxon>Flustrina</taxon>
        <taxon>Buguloidea</taxon>
        <taxon>Bugulidae</taxon>
        <taxon>Bugula</taxon>
    </lineage>
</organism>